<sequence>MQIFQTENTPSPIETAKSATLAQAIVKANAAVQNGVKPFSGEFFRECFAVAEAGDKIEQYFNRAIQNPTGLYMFFQRYTHFNAYTSAVISRLASSIAMSRYLFSDPTVETIEEADRGFNLAAKVMIAASDEGTNDGAPHRTLAQLLLRTMGDYAELSVAERNQFAAVPAWLTDICNGIMEGYSGVPGDAVSLIRSMGFHAASELFGDIEYELVDKVVRYDNKDVGFDAFLRKTPAAELCGHRYHPWGYVLVHASHKGAAGVEACHFECVVDALNMVANYRPESKEQIMQWALEGFEQFMNLEQDMFARVDAETQAFVAAQAVKELALV</sequence>
<dbReference type="RefSeq" id="WP_106305288.1">
    <property type="nucleotide sequence ID" value="NZ_PVWO01000149.1"/>
</dbReference>
<organism evidence="1 2">
    <name type="scientific">Chamaesiphon polymorphus CCALA 037</name>
    <dbReference type="NCBI Taxonomy" id="2107692"/>
    <lineage>
        <taxon>Bacteria</taxon>
        <taxon>Bacillati</taxon>
        <taxon>Cyanobacteriota</taxon>
        <taxon>Cyanophyceae</taxon>
        <taxon>Gomontiellales</taxon>
        <taxon>Chamaesiphonaceae</taxon>
        <taxon>Chamaesiphon</taxon>
    </lineage>
</organism>
<proteinExistence type="predicted"/>
<accession>A0A2T1GEV2</accession>
<keyword evidence="2" id="KW-1185">Reference proteome</keyword>
<name>A0A2T1GEV2_9CYAN</name>
<dbReference type="Proteomes" id="UP000238937">
    <property type="component" value="Unassembled WGS sequence"/>
</dbReference>
<dbReference type="OrthoDB" id="495330at2"/>
<dbReference type="AlphaFoldDB" id="A0A2T1GEV2"/>
<gene>
    <name evidence="1" type="ORF">C7B77_13170</name>
</gene>
<evidence type="ECO:0000313" key="1">
    <source>
        <dbReference type="EMBL" id="PSB56033.1"/>
    </source>
</evidence>
<dbReference type="EMBL" id="PVWO01000149">
    <property type="protein sequence ID" value="PSB56033.1"/>
    <property type="molecule type" value="Genomic_DNA"/>
</dbReference>
<comment type="caution">
    <text evidence="1">The sequence shown here is derived from an EMBL/GenBank/DDBJ whole genome shotgun (WGS) entry which is preliminary data.</text>
</comment>
<reference evidence="1 2" key="1">
    <citation type="submission" date="2018-03" db="EMBL/GenBank/DDBJ databases">
        <title>The ancient ancestry and fast evolution of plastids.</title>
        <authorList>
            <person name="Moore K.R."/>
            <person name="Magnabosco C."/>
            <person name="Momper L."/>
            <person name="Gold D.A."/>
            <person name="Bosak T."/>
            <person name="Fournier G.P."/>
        </authorList>
    </citation>
    <scope>NUCLEOTIDE SEQUENCE [LARGE SCALE GENOMIC DNA]</scope>
    <source>
        <strain evidence="1 2">CCALA 037</strain>
    </source>
</reference>
<evidence type="ECO:0000313" key="2">
    <source>
        <dbReference type="Proteomes" id="UP000238937"/>
    </source>
</evidence>
<protein>
    <submittedName>
        <fullName evidence="1">Uncharacterized protein</fullName>
    </submittedName>
</protein>